<reference evidence="1" key="1">
    <citation type="submission" date="2023-08" db="EMBL/GenBank/DDBJ databases">
        <title>A de novo genome assembly of Solanum verrucosum Schlechtendal, a Mexican diploid species geographically isolated from the other diploid A-genome species in potato relatives.</title>
        <authorList>
            <person name="Hosaka K."/>
        </authorList>
    </citation>
    <scope>NUCLEOTIDE SEQUENCE</scope>
    <source>
        <tissue evidence="1">Young leaves</tissue>
    </source>
</reference>
<gene>
    <name evidence="1" type="ORF">MTR67_013002</name>
</gene>
<organism evidence="1 2">
    <name type="scientific">Solanum verrucosum</name>
    <dbReference type="NCBI Taxonomy" id="315347"/>
    <lineage>
        <taxon>Eukaryota</taxon>
        <taxon>Viridiplantae</taxon>
        <taxon>Streptophyta</taxon>
        <taxon>Embryophyta</taxon>
        <taxon>Tracheophyta</taxon>
        <taxon>Spermatophyta</taxon>
        <taxon>Magnoliopsida</taxon>
        <taxon>eudicotyledons</taxon>
        <taxon>Gunneridae</taxon>
        <taxon>Pentapetalae</taxon>
        <taxon>asterids</taxon>
        <taxon>lamiids</taxon>
        <taxon>Solanales</taxon>
        <taxon>Solanaceae</taxon>
        <taxon>Solanoideae</taxon>
        <taxon>Solaneae</taxon>
        <taxon>Solanum</taxon>
    </lineage>
</organism>
<dbReference type="Proteomes" id="UP001234989">
    <property type="component" value="Chromosome 3"/>
</dbReference>
<proteinExistence type="predicted"/>
<evidence type="ECO:0000313" key="2">
    <source>
        <dbReference type="Proteomes" id="UP001234989"/>
    </source>
</evidence>
<keyword evidence="2" id="KW-1185">Reference proteome</keyword>
<dbReference type="PANTHER" id="PTHR24559:SF444">
    <property type="entry name" value="REVERSE TRANSCRIPTASE DOMAIN-CONTAINING PROTEIN"/>
    <property type="match status" value="1"/>
</dbReference>
<dbReference type="AlphaFoldDB" id="A0AAF0Q9S1"/>
<dbReference type="Gene3D" id="3.30.70.270">
    <property type="match status" value="1"/>
</dbReference>
<dbReference type="InterPro" id="IPR053134">
    <property type="entry name" value="RNA-dir_DNA_polymerase"/>
</dbReference>
<accession>A0AAF0Q9S1</accession>
<dbReference type="InterPro" id="IPR043502">
    <property type="entry name" value="DNA/RNA_pol_sf"/>
</dbReference>
<dbReference type="SUPFAM" id="SSF56672">
    <property type="entry name" value="DNA/RNA polymerases"/>
    <property type="match status" value="1"/>
</dbReference>
<dbReference type="EMBL" id="CP133614">
    <property type="protein sequence ID" value="WMV19617.1"/>
    <property type="molecule type" value="Genomic_DNA"/>
</dbReference>
<dbReference type="InterPro" id="IPR043128">
    <property type="entry name" value="Rev_trsase/Diguanyl_cyclase"/>
</dbReference>
<evidence type="ECO:0000313" key="1">
    <source>
        <dbReference type="EMBL" id="WMV19617.1"/>
    </source>
</evidence>
<sequence length="132" mass="14844">MESILVVLEIREVFPNALPGMPSDIDIDFCIDLEPGTHPISIPPFCVASAKLRELKDQIQELLDKGFICPIASPVTIRNKYPLPRIDDLFDQLQGASVFSKIDLRSGYHQLKIRLEDVPKTVFRTAMGTMSF</sequence>
<name>A0AAF0Q9S1_SOLVR</name>
<dbReference type="PANTHER" id="PTHR24559">
    <property type="entry name" value="TRANSPOSON TY3-I GAG-POL POLYPROTEIN"/>
    <property type="match status" value="1"/>
</dbReference>
<protein>
    <submittedName>
        <fullName evidence="1">Uncharacterized protein</fullName>
    </submittedName>
</protein>
<dbReference type="Gene3D" id="3.10.10.10">
    <property type="entry name" value="HIV Type 1 Reverse Transcriptase, subunit A, domain 1"/>
    <property type="match status" value="2"/>
</dbReference>